<dbReference type="EMBL" id="RSFE01000002">
    <property type="protein sequence ID" value="RWU12078.1"/>
    <property type="molecule type" value="Genomic_DNA"/>
</dbReference>
<dbReference type="PRINTS" id="PR00413">
    <property type="entry name" value="HADHALOGNASE"/>
</dbReference>
<dbReference type="Gene3D" id="3.40.50.1000">
    <property type="entry name" value="HAD superfamily/HAD-like"/>
    <property type="match status" value="1"/>
</dbReference>
<keyword evidence="2 5" id="KW-0378">Hydrolase</keyword>
<keyword evidence="3" id="KW-0460">Magnesium</keyword>
<dbReference type="InterPro" id="IPR023214">
    <property type="entry name" value="HAD_sf"/>
</dbReference>
<dbReference type="NCBIfam" id="TIGR01509">
    <property type="entry name" value="HAD-SF-IA-v3"/>
    <property type="match status" value="1"/>
</dbReference>
<dbReference type="InterPro" id="IPR050155">
    <property type="entry name" value="HAD-like_hydrolase_sf"/>
</dbReference>
<dbReference type="GO" id="GO:0008967">
    <property type="term" value="F:phosphoglycolate phosphatase activity"/>
    <property type="evidence" value="ECO:0007669"/>
    <property type="project" value="TreeGrafter"/>
</dbReference>
<dbReference type="Gene3D" id="1.10.150.240">
    <property type="entry name" value="Putative phosphatase, domain 2"/>
    <property type="match status" value="1"/>
</dbReference>
<dbReference type="NCBIfam" id="TIGR01549">
    <property type="entry name" value="HAD-SF-IA-v1"/>
    <property type="match status" value="1"/>
</dbReference>
<dbReference type="GO" id="GO:0046872">
    <property type="term" value="F:metal ion binding"/>
    <property type="evidence" value="ECO:0007669"/>
    <property type="project" value="UniProtKB-KW"/>
</dbReference>
<dbReference type="PANTHER" id="PTHR43434:SF23">
    <property type="entry name" value="PHOSPHOGLYCOLATE PHOSPHATASE"/>
    <property type="match status" value="1"/>
</dbReference>
<evidence type="ECO:0000256" key="3">
    <source>
        <dbReference type="ARBA" id="ARBA00022842"/>
    </source>
</evidence>
<evidence type="ECO:0000256" key="4">
    <source>
        <dbReference type="ARBA" id="ARBA00023277"/>
    </source>
</evidence>
<keyword evidence="4" id="KW-0119">Carbohydrate metabolism</keyword>
<evidence type="ECO:0000256" key="1">
    <source>
        <dbReference type="ARBA" id="ARBA00022723"/>
    </source>
</evidence>
<dbReference type="InterPro" id="IPR036412">
    <property type="entry name" value="HAD-like_sf"/>
</dbReference>
<evidence type="ECO:0000256" key="2">
    <source>
        <dbReference type="ARBA" id="ARBA00022801"/>
    </source>
</evidence>
<keyword evidence="6" id="KW-1185">Reference proteome</keyword>
<reference evidence="5 6" key="1">
    <citation type="submission" date="2018-12" db="EMBL/GenBank/DDBJ databases">
        <authorList>
            <person name="Li A."/>
            <person name="Zhang M."/>
            <person name="Zhu H."/>
        </authorList>
    </citation>
    <scope>NUCLEOTIDE SEQUENCE [LARGE SCALE GENOMIC DNA]</scope>
    <source>
        <strain evidence="5 6">R04H25</strain>
    </source>
</reference>
<dbReference type="PANTHER" id="PTHR43434">
    <property type="entry name" value="PHOSPHOGLYCOLATE PHOSPHATASE"/>
    <property type="match status" value="1"/>
</dbReference>
<dbReference type="GO" id="GO:0005829">
    <property type="term" value="C:cytosol"/>
    <property type="evidence" value="ECO:0007669"/>
    <property type="project" value="TreeGrafter"/>
</dbReference>
<organism evidence="5 6">
    <name type="scientific">Pseudidiomarina gelatinasegens</name>
    <dbReference type="NCBI Taxonomy" id="2487740"/>
    <lineage>
        <taxon>Bacteria</taxon>
        <taxon>Pseudomonadati</taxon>
        <taxon>Pseudomonadota</taxon>
        <taxon>Gammaproteobacteria</taxon>
        <taxon>Alteromonadales</taxon>
        <taxon>Idiomarinaceae</taxon>
        <taxon>Pseudidiomarina</taxon>
    </lineage>
</organism>
<dbReference type="SUPFAM" id="SSF56784">
    <property type="entry name" value="HAD-like"/>
    <property type="match status" value="1"/>
</dbReference>
<proteinExistence type="predicted"/>
<evidence type="ECO:0000313" key="5">
    <source>
        <dbReference type="EMBL" id="RWU12078.1"/>
    </source>
</evidence>
<dbReference type="SFLD" id="SFLDG01129">
    <property type="entry name" value="C1.5:_HAD__Beta-PGM__Phosphata"/>
    <property type="match status" value="1"/>
</dbReference>
<dbReference type="InterPro" id="IPR041492">
    <property type="entry name" value="HAD_2"/>
</dbReference>
<accession>A0A443Z5M7</accession>
<dbReference type="Pfam" id="PF13419">
    <property type="entry name" value="HAD_2"/>
    <property type="match status" value="1"/>
</dbReference>
<dbReference type="SFLD" id="SFLDS00003">
    <property type="entry name" value="Haloacid_Dehalogenase"/>
    <property type="match status" value="1"/>
</dbReference>
<protein>
    <submittedName>
        <fullName evidence="5">HAD family hydrolase</fullName>
    </submittedName>
</protein>
<comment type="caution">
    <text evidence="5">The sequence shown here is derived from an EMBL/GenBank/DDBJ whole genome shotgun (WGS) entry which is preliminary data.</text>
</comment>
<keyword evidence="1" id="KW-0479">Metal-binding</keyword>
<evidence type="ECO:0000313" key="6">
    <source>
        <dbReference type="Proteomes" id="UP000288789"/>
    </source>
</evidence>
<dbReference type="AlphaFoldDB" id="A0A443Z5M7"/>
<dbReference type="InterPro" id="IPR023198">
    <property type="entry name" value="PGP-like_dom2"/>
</dbReference>
<dbReference type="SFLD" id="SFLDG01135">
    <property type="entry name" value="C1.5.6:_HAD__Beta-PGM__Phospha"/>
    <property type="match status" value="1"/>
</dbReference>
<dbReference type="GO" id="GO:0006281">
    <property type="term" value="P:DNA repair"/>
    <property type="evidence" value="ECO:0007669"/>
    <property type="project" value="TreeGrafter"/>
</dbReference>
<sequence>MKRATAPTAVLFDLDGTLLDTAPDLGAALNTVLQAEQRPLVSAAEYTPLASHGSAGLLRYAYGDEFERRRDELRDAFLTAYARNIAANTQLFDGVTQLLLQLHAQDIAVAIVTNKPHALTTQLIPHYPELAAIKVIISGDTLTVAKPDPAPLLHAAQLLGVPKHQCWYVGDAQRDIEAGRRADMFTVLARYGYISAQDEPQNWGADAHIDHPAELTSLWLK</sequence>
<dbReference type="InterPro" id="IPR006439">
    <property type="entry name" value="HAD-SF_hydro_IA"/>
</dbReference>
<dbReference type="OrthoDB" id="9776368at2"/>
<dbReference type="Proteomes" id="UP000288789">
    <property type="component" value="Unassembled WGS sequence"/>
</dbReference>
<gene>
    <name evidence="5" type="ORF">EGC76_02485</name>
</gene>
<name>A0A443Z5M7_9GAMM</name>